<dbReference type="EMBL" id="JBHTBH010000020">
    <property type="protein sequence ID" value="MFC7331367.1"/>
    <property type="molecule type" value="Genomic_DNA"/>
</dbReference>
<organism evidence="2 3">
    <name type="scientific">Marinactinospora rubrisoli</name>
    <dbReference type="NCBI Taxonomy" id="2715399"/>
    <lineage>
        <taxon>Bacteria</taxon>
        <taxon>Bacillati</taxon>
        <taxon>Actinomycetota</taxon>
        <taxon>Actinomycetes</taxon>
        <taxon>Streptosporangiales</taxon>
        <taxon>Nocardiopsidaceae</taxon>
        <taxon>Marinactinospora</taxon>
    </lineage>
</organism>
<comment type="caution">
    <text evidence="2">The sequence shown here is derived from an EMBL/GenBank/DDBJ whole genome shotgun (WGS) entry which is preliminary data.</text>
</comment>
<evidence type="ECO:0000313" key="2">
    <source>
        <dbReference type="EMBL" id="MFC7331367.1"/>
    </source>
</evidence>
<evidence type="ECO:0000256" key="1">
    <source>
        <dbReference type="SAM" id="MobiDB-lite"/>
    </source>
</evidence>
<protein>
    <submittedName>
        <fullName evidence="2">Uncharacterized protein</fullName>
    </submittedName>
</protein>
<name>A0ABW2KQB0_9ACTN</name>
<evidence type="ECO:0000313" key="3">
    <source>
        <dbReference type="Proteomes" id="UP001596540"/>
    </source>
</evidence>
<reference evidence="3" key="1">
    <citation type="journal article" date="2019" name="Int. J. Syst. Evol. Microbiol.">
        <title>The Global Catalogue of Microorganisms (GCM) 10K type strain sequencing project: providing services to taxonomists for standard genome sequencing and annotation.</title>
        <authorList>
            <consortium name="The Broad Institute Genomics Platform"/>
            <consortium name="The Broad Institute Genome Sequencing Center for Infectious Disease"/>
            <person name="Wu L."/>
            <person name="Ma J."/>
        </authorList>
    </citation>
    <scope>NUCLEOTIDE SEQUENCE [LARGE SCALE GENOMIC DNA]</scope>
    <source>
        <strain evidence="3">CGMCC 4.7382</strain>
    </source>
</reference>
<dbReference type="RefSeq" id="WP_379874169.1">
    <property type="nucleotide sequence ID" value="NZ_JBHTBH010000020.1"/>
</dbReference>
<keyword evidence="3" id="KW-1185">Reference proteome</keyword>
<feature type="region of interest" description="Disordered" evidence="1">
    <location>
        <begin position="77"/>
        <end position="106"/>
    </location>
</feature>
<accession>A0ABW2KQB0</accession>
<gene>
    <name evidence="2" type="ORF">ACFQRF_26855</name>
</gene>
<proteinExistence type="predicted"/>
<dbReference type="Proteomes" id="UP001596540">
    <property type="component" value="Unassembled WGS sequence"/>
</dbReference>
<sequence length="140" mass="15196">MMKDRVEVLVGERGEPRPAVVRALLDVGGRRPDPVGLTPVVRAVVAWIAEPEQAEVRAERLAALHRACDRTPSLLGPLLEALPEPPARVDPALLSGSDEEDEDRELPGWRLRSELWFTALAELRRLGVGLQVGPGAGECS</sequence>